<dbReference type="AlphaFoldDB" id="A0A101HS30"/>
<name>A0A101HS30_9BACT</name>
<reference evidence="9" key="1">
    <citation type="journal article" date="2015" name="MBio">
        <title>Genome-Resolved Metagenomic Analysis Reveals Roles for Candidate Phyla and Other Microbial Community Members in Biogeochemical Transformations in Oil Reservoirs.</title>
        <authorList>
            <person name="Hu P."/>
            <person name="Tom L."/>
            <person name="Singh A."/>
            <person name="Thomas B.C."/>
            <person name="Baker B.J."/>
            <person name="Piceno Y.M."/>
            <person name="Andersen G.L."/>
            <person name="Banfield J.F."/>
        </authorList>
    </citation>
    <scope>NUCLEOTIDE SEQUENCE [LARGE SCALE GENOMIC DNA]</scope>
</reference>
<keyword evidence="1 6" id="KW-0645">Protease</keyword>
<dbReference type="SUPFAM" id="SSF55486">
    <property type="entry name" value="Metalloproteases ('zincins'), catalytic domain"/>
    <property type="match status" value="1"/>
</dbReference>
<dbReference type="PANTHER" id="PTHR11804">
    <property type="entry name" value="PROTEASE M3 THIMET OLIGOPEPTIDASE-RELATED"/>
    <property type="match status" value="1"/>
</dbReference>
<dbReference type="CDD" id="cd09610">
    <property type="entry name" value="M3B_PepF"/>
    <property type="match status" value="1"/>
</dbReference>
<dbReference type="Proteomes" id="UP000054092">
    <property type="component" value="Unassembled WGS sequence"/>
</dbReference>
<dbReference type="Pfam" id="PF01432">
    <property type="entry name" value="Peptidase_M3"/>
    <property type="match status" value="1"/>
</dbReference>
<evidence type="ECO:0000256" key="1">
    <source>
        <dbReference type="ARBA" id="ARBA00022670"/>
    </source>
</evidence>
<dbReference type="PANTHER" id="PTHR11804:SF5">
    <property type="entry name" value="OLIGOENDOPEPTIDASE F"/>
    <property type="match status" value="1"/>
</dbReference>
<organism evidence="8 9">
    <name type="scientific">Mesotoga prima</name>
    <dbReference type="NCBI Taxonomy" id="1184387"/>
    <lineage>
        <taxon>Bacteria</taxon>
        <taxon>Thermotogati</taxon>
        <taxon>Thermotogota</taxon>
        <taxon>Thermotogae</taxon>
        <taxon>Kosmotogales</taxon>
        <taxon>Kosmotogaceae</taxon>
        <taxon>Mesotoga</taxon>
    </lineage>
</organism>
<protein>
    <submittedName>
        <fullName evidence="8">Oligoendopeptidase F</fullName>
    </submittedName>
</protein>
<keyword evidence="4 6" id="KW-0862">Zinc</keyword>
<evidence type="ECO:0000313" key="9">
    <source>
        <dbReference type="Proteomes" id="UP000054092"/>
    </source>
</evidence>
<keyword evidence="5 6" id="KW-0482">Metalloprotease</keyword>
<keyword evidence="2 6" id="KW-0479">Metal-binding</keyword>
<dbReference type="InterPro" id="IPR045090">
    <property type="entry name" value="Pept_M3A_M3B"/>
</dbReference>
<comment type="caution">
    <text evidence="8">The sequence shown here is derived from an EMBL/GenBank/DDBJ whole genome shotgun (WGS) entry which is preliminary data.</text>
</comment>
<evidence type="ECO:0000259" key="7">
    <source>
        <dbReference type="Pfam" id="PF01432"/>
    </source>
</evidence>
<evidence type="ECO:0000256" key="4">
    <source>
        <dbReference type="ARBA" id="ARBA00022833"/>
    </source>
</evidence>
<feature type="non-terminal residue" evidence="8">
    <location>
        <position position="1"/>
    </location>
</feature>
<comment type="similarity">
    <text evidence="6">Belongs to the peptidase M3 family.</text>
</comment>
<evidence type="ECO:0000256" key="3">
    <source>
        <dbReference type="ARBA" id="ARBA00022801"/>
    </source>
</evidence>
<dbReference type="GO" id="GO:0006518">
    <property type="term" value="P:peptide metabolic process"/>
    <property type="evidence" value="ECO:0007669"/>
    <property type="project" value="TreeGrafter"/>
</dbReference>
<dbReference type="Gene3D" id="1.10.1370.30">
    <property type="match status" value="1"/>
</dbReference>
<feature type="domain" description="Peptidase M3A/M3B catalytic" evidence="7">
    <location>
        <begin position="214"/>
        <end position="441"/>
    </location>
</feature>
<evidence type="ECO:0000313" key="8">
    <source>
        <dbReference type="EMBL" id="KUK81779.1"/>
    </source>
</evidence>
<accession>A0A101HS30</accession>
<dbReference type="EMBL" id="LGGP01000035">
    <property type="protein sequence ID" value="KUK81779.1"/>
    <property type="molecule type" value="Genomic_DNA"/>
</dbReference>
<dbReference type="PATRIC" id="fig|1184387.3.peg.638"/>
<keyword evidence="3 6" id="KW-0378">Hydrolase</keyword>
<proteinExistence type="inferred from homology"/>
<dbReference type="GO" id="GO:0046872">
    <property type="term" value="F:metal ion binding"/>
    <property type="evidence" value="ECO:0007669"/>
    <property type="project" value="UniProtKB-UniRule"/>
</dbReference>
<dbReference type="GO" id="GO:0006508">
    <property type="term" value="P:proteolysis"/>
    <property type="evidence" value="ECO:0007669"/>
    <property type="project" value="UniProtKB-KW"/>
</dbReference>
<sequence length="457" mass="52867">HLDLIRTQRKHMLSEPEERIMVLKEITGKKAILNLYDEFTSSFTYRITTGASEETLTESEVETLRRDHDSELREKAFESLFRKAKENSIVLTNLYNSLSRDWDLEANKRGYDSPISMRNELNEVSDEAVNCIIDATTDGYSVVHDYYRLKAIIMGREALLHSDIYAPVGTSDRTFDWQEAKKMILEVMGNFDPRIESIVARFFDEDYIHGSIMPGKRSGAYCAYASPRIHPYVLVNYNGKMSDVLTLAHELGHGLHGVLASKQTQVNYDTPLTMAETASVFSEMLMTDFLLKNIEEREEKISFLVNRIEEIFATTARQNMFTRFEISAHEKMSGEYLAFEELSELYSKELKLMFGDTVDFLPESEFEWARIPHFFHTPFYCYAYNFAQLLVISLYRKYLEDGAVFRRKYIALLESGGSESPKSLLQKVGIDVSDPVFWQKGISFIKENFLDTLRKMI</sequence>
<gene>
    <name evidence="8" type="ORF">XD94_0320</name>
</gene>
<evidence type="ECO:0000256" key="2">
    <source>
        <dbReference type="ARBA" id="ARBA00022723"/>
    </source>
</evidence>
<evidence type="ECO:0000256" key="6">
    <source>
        <dbReference type="RuleBase" id="RU003435"/>
    </source>
</evidence>
<dbReference type="GO" id="GO:0004222">
    <property type="term" value="F:metalloendopeptidase activity"/>
    <property type="evidence" value="ECO:0007669"/>
    <property type="project" value="InterPro"/>
</dbReference>
<dbReference type="InterPro" id="IPR001567">
    <property type="entry name" value="Pept_M3A_M3B_dom"/>
</dbReference>
<evidence type="ECO:0000256" key="5">
    <source>
        <dbReference type="ARBA" id="ARBA00023049"/>
    </source>
</evidence>
<comment type="cofactor">
    <cofactor evidence="6">
        <name>Zn(2+)</name>
        <dbReference type="ChEBI" id="CHEBI:29105"/>
    </cofactor>
    <text evidence="6">Binds 1 zinc ion.</text>
</comment>